<gene>
    <name evidence="1" type="ORF">GCM10011360_33530</name>
</gene>
<comment type="caution">
    <text evidence="1">The sequence shown here is derived from an EMBL/GenBank/DDBJ whole genome shotgun (WGS) entry which is preliminary data.</text>
</comment>
<reference evidence="2" key="1">
    <citation type="journal article" date="2019" name="Int. J. Syst. Evol. Microbiol.">
        <title>The Global Catalogue of Microorganisms (GCM) 10K type strain sequencing project: providing services to taxonomists for standard genome sequencing and annotation.</title>
        <authorList>
            <consortium name="The Broad Institute Genomics Platform"/>
            <consortium name="The Broad Institute Genome Sequencing Center for Infectious Disease"/>
            <person name="Wu L."/>
            <person name="Ma J."/>
        </authorList>
    </citation>
    <scope>NUCLEOTIDE SEQUENCE [LARGE SCALE GENOMIC DNA]</scope>
    <source>
        <strain evidence="2">CGMCC 1.12664</strain>
    </source>
</reference>
<accession>A0A917EJ84</accession>
<dbReference type="RefSeq" id="WP_229737679.1">
    <property type="nucleotide sequence ID" value="NZ_BMFJ01000002.1"/>
</dbReference>
<sequence>MIERHFRKGDAESSALYSDCGAYRYALTRCWDAAGARLLYIMLNPSRASERVNDPTVERCERRARQLGFGAFRVVNLFAWRATDPRDLRAAEVPVGADNARALAEGADWSDMVLAAWGIHGAHLNQGAAVAAQLRGRSPHHLGLCRNGHPRHPLYVSYAQAPEPWDAEAMAQLAGASS</sequence>
<evidence type="ECO:0000313" key="1">
    <source>
        <dbReference type="EMBL" id="GGE43496.1"/>
    </source>
</evidence>
<evidence type="ECO:0000313" key="2">
    <source>
        <dbReference type="Proteomes" id="UP000612855"/>
    </source>
</evidence>
<dbReference type="EMBL" id="BMFJ01000002">
    <property type="protein sequence ID" value="GGE43496.1"/>
    <property type="molecule type" value="Genomic_DNA"/>
</dbReference>
<keyword evidence="2" id="KW-1185">Reference proteome</keyword>
<proteinExistence type="predicted"/>
<dbReference type="Proteomes" id="UP000612855">
    <property type="component" value="Unassembled WGS sequence"/>
</dbReference>
<protein>
    <recommendedName>
        <fullName evidence="3">DUF1643 domain-containing protein</fullName>
    </recommendedName>
</protein>
<name>A0A917EJ84_9RHOB</name>
<evidence type="ECO:0008006" key="3">
    <source>
        <dbReference type="Google" id="ProtNLM"/>
    </source>
</evidence>
<organism evidence="1 2">
    <name type="scientific">Primorskyibacter flagellatus</name>
    <dbReference type="NCBI Taxonomy" id="1387277"/>
    <lineage>
        <taxon>Bacteria</taxon>
        <taxon>Pseudomonadati</taxon>
        <taxon>Pseudomonadota</taxon>
        <taxon>Alphaproteobacteria</taxon>
        <taxon>Rhodobacterales</taxon>
        <taxon>Roseobacteraceae</taxon>
        <taxon>Primorskyibacter</taxon>
    </lineage>
</organism>
<dbReference type="InterPro" id="IPR012441">
    <property type="entry name" value="DUF1643"/>
</dbReference>
<dbReference type="Pfam" id="PF07799">
    <property type="entry name" value="DUF1643"/>
    <property type="match status" value="1"/>
</dbReference>
<dbReference type="AlphaFoldDB" id="A0A917EJ84"/>